<dbReference type="PANTHER" id="PTHR33546">
    <property type="entry name" value="LARGE, MULTIFUNCTIONAL SECRETED PROTEIN-RELATED"/>
    <property type="match status" value="1"/>
</dbReference>
<feature type="domain" description="Cytochrome c" evidence="5">
    <location>
        <begin position="899"/>
        <end position="1032"/>
    </location>
</feature>
<evidence type="ECO:0000256" key="4">
    <source>
        <dbReference type="PROSITE-ProRule" id="PRU00433"/>
    </source>
</evidence>
<evidence type="ECO:0000256" key="2">
    <source>
        <dbReference type="ARBA" id="ARBA00022723"/>
    </source>
</evidence>
<dbReference type="InterPro" id="IPR055557">
    <property type="entry name" value="DUF7133"/>
</dbReference>
<dbReference type="InterPro" id="IPR011989">
    <property type="entry name" value="ARM-like"/>
</dbReference>
<dbReference type="EMBL" id="FOQO01000005">
    <property type="protein sequence ID" value="SFI66702.1"/>
    <property type="molecule type" value="Genomic_DNA"/>
</dbReference>
<keyword evidence="3 4" id="KW-0408">Iron</keyword>
<evidence type="ECO:0000256" key="1">
    <source>
        <dbReference type="ARBA" id="ARBA00022617"/>
    </source>
</evidence>
<dbReference type="SUPFAM" id="SSF48431">
    <property type="entry name" value="Lipovitellin-phosvitin complex, superhelical domain"/>
    <property type="match status" value="1"/>
</dbReference>
<dbReference type="Gene3D" id="1.25.10.10">
    <property type="entry name" value="Leucine-rich Repeat Variant"/>
    <property type="match status" value="1"/>
</dbReference>
<dbReference type="RefSeq" id="WP_218146545.1">
    <property type="nucleotide sequence ID" value="NZ_FOQO01000005.1"/>
</dbReference>
<dbReference type="AlphaFoldDB" id="A0A1I3K2J5"/>
<sequence length="1033" mass="115110">MSTNLKFTTRKWAIPFVLIGMLSILIGCRGDRQSDAKSISEMAANEDVARYLEAFKGLGALTDSSRATPPEDALKNFHFPEDLALDLVLSEPQITQPVELSFDHRGRLWVVQYHQYPYPNGVKIVSVDNYLRVQFDKLPAAPPQGARGADKITFFEDTDGDGVFDRSTDAITGLNIATSVVTGRGRIWVLNPPYLLAYPDKNGDGIPDAEPEVKLQGFGLEDTHAVANSLRWGPDGWLYGAQGSTTTANVSSSVSKNVAFQGQVIWRYHPDTEVFEVFAEGGGNTFNIEFDSKGRIFSGNNAYDRGPNFKQGGFYPRSLGKHGPYMNPYTFGNLPNMALQGDKSRFTHSLIRYEGGELPTAYEGKLIAVNPLLNYVQLTRIEPDGSSLKNIDEKRIIETEDHWFRPVNIIAGPDGAVYMADWYDSRLSHVDPRDTWDKGSGRIYRLRAKADSGAHHPSFDLSNYTNDQLIELLKSPNKWFRQQALLQFANHRDQRAVQQLLPLLRQEADGQTALEALWAINLCGGFDEKTALEALNHTDPYVRLWAIRLLGDAGKVNPTLSAKLIGLSAAEPHAEVRSQLAATAKRLPARDAMPIVKNLLTHYDDSKDPDIPMQIWWAIESKAETDRELVLSLFKDPAVWKQTTTQEFILSRLSQRYAMAGGAANYAAIVRQMELSPNKAFTRLLVSGLKEGLRGSDVVGLSPELAQALRPYQAEFFGGPLALSLKQGDPQAVKQALAIIADEQADADHRLTYVQILGETDQPSSIPVLLSLIENGRVSNALKQAAIVALRRYDQPDIGVRVLKAYPGFRADAGLRTAAIDMASSRVVWTRELFRLIEQDKRISPTDILDQQARRFQLLNDPEITAATHRIWPNVKPLDTDEKQARMSRYARLIQSGKGDEAKGRMLFAIHCGICHRLFEEGGITAPDLTGYERSNLNTFLLNVVDPNAEIREGYTIQQITTQDGRMLEGRIVAQEGDVTTLQPLTGRQISISAKQIKEMKALPLSVMPERILDPLNDQEVRDLFAYIMKKNK</sequence>
<dbReference type="GO" id="GO:0046872">
    <property type="term" value="F:metal ion binding"/>
    <property type="evidence" value="ECO:0007669"/>
    <property type="project" value="UniProtKB-KW"/>
</dbReference>
<dbReference type="NCBIfam" id="TIGR02603">
    <property type="entry name" value="CxxCH_TIGR02603"/>
    <property type="match status" value="1"/>
</dbReference>
<dbReference type="STRING" id="1477437.SAMN05444682_10570"/>
<dbReference type="Gene3D" id="2.120.10.30">
    <property type="entry name" value="TolB, C-terminal domain"/>
    <property type="match status" value="1"/>
</dbReference>
<dbReference type="InterPro" id="IPR013427">
    <property type="entry name" value="Haem-bd_dom_put"/>
</dbReference>
<dbReference type="PROSITE" id="PS51257">
    <property type="entry name" value="PROKAR_LIPOPROTEIN"/>
    <property type="match status" value="1"/>
</dbReference>
<dbReference type="InterPro" id="IPR011030">
    <property type="entry name" value="Lipovitellin_superhlx_dom"/>
</dbReference>
<dbReference type="Pfam" id="PF13646">
    <property type="entry name" value="HEAT_2"/>
    <property type="match status" value="1"/>
</dbReference>
<evidence type="ECO:0000259" key="5">
    <source>
        <dbReference type="PROSITE" id="PS51007"/>
    </source>
</evidence>
<keyword evidence="7" id="KW-1185">Reference proteome</keyword>
<dbReference type="InterPro" id="IPR016024">
    <property type="entry name" value="ARM-type_fold"/>
</dbReference>
<dbReference type="PANTHER" id="PTHR33546:SF1">
    <property type="entry name" value="LARGE, MULTIFUNCTIONAL SECRETED PROTEIN"/>
    <property type="match status" value="1"/>
</dbReference>
<protein>
    <submittedName>
        <fullName evidence="6">Putative membrane-bound dehydrogenase domain-containing protein</fullName>
    </submittedName>
</protein>
<dbReference type="Gene3D" id="1.25.10.20">
    <property type="entry name" value="Vitellinogen, superhelical"/>
    <property type="match status" value="1"/>
</dbReference>
<proteinExistence type="predicted"/>
<dbReference type="Gene3D" id="1.10.760.10">
    <property type="entry name" value="Cytochrome c-like domain"/>
    <property type="match status" value="1"/>
</dbReference>
<accession>A0A1I3K2J5</accession>
<keyword evidence="2 4" id="KW-0479">Metal-binding</keyword>
<name>A0A1I3K2J5_9SPHI</name>
<evidence type="ECO:0000313" key="7">
    <source>
        <dbReference type="Proteomes" id="UP000198670"/>
    </source>
</evidence>
<dbReference type="Proteomes" id="UP000198670">
    <property type="component" value="Unassembled WGS sequence"/>
</dbReference>
<dbReference type="InterPro" id="IPR009056">
    <property type="entry name" value="Cyt_c-like_dom"/>
</dbReference>
<dbReference type="SUPFAM" id="SSF48371">
    <property type="entry name" value="ARM repeat"/>
    <property type="match status" value="1"/>
</dbReference>
<dbReference type="InterPro" id="IPR011041">
    <property type="entry name" value="Quinoprot_gluc/sorb_DH_b-prop"/>
</dbReference>
<reference evidence="6 7" key="1">
    <citation type="submission" date="2016-10" db="EMBL/GenBank/DDBJ databases">
        <authorList>
            <person name="de Groot N.N."/>
        </authorList>
    </citation>
    <scope>NUCLEOTIDE SEQUENCE [LARGE SCALE GENOMIC DNA]</scope>
    <source>
        <strain evidence="6 7">RK1</strain>
    </source>
</reference>
<keyword evidence="1 4" id="KW-0349">Heme</keyword>
<evidence type="ECO:0000313" key="6">
    <source>
        <dbReference type="EMBL" id="SFI66702.1"/>
    </source>
</evidence>
<dbReference type="SUPFAM" id="SSF50952">
    <property type="entry name" value="Soluble quinoprotein glucose dehydrogenase"/>
    <property type="match status" value="1"/>
</dbReference>
<dbReference type="PROSITE" id="PS51007">
    <property type="entry name" value="CYTC"/>
    <property type="match status" value="1"/>
</dbReference>
<dbReference type="Pfam" id="PF23500">
    <property type="entry name" value="DUF7133"/>
    <property type="match status" value="1"/>
</dbReference>
<organism evidence="6 7">
    <name type="scientific">Parapedobacter indicus</name>
    <dbReference type="NCBI Taxonomy" id="1477437"/>
    <lineage>
        <taxon>Bacteria</taxon>
        <taxon>Pseudomonadati</taxon>
        <taxon>Bacteroidota</taxon>
        <taxon>Sphingobacteriia</taxon>
        <taxon>Sphingobacteriales</taxon>
        <taxon>Sphingobacteriaceae</taxon>
        <taxon>Parapedobacter</taxon>
    </lineage>
</organism>
<dbReference type="SUPFAM" id="SSF46626">
    <property type="entry name" value="Cytochrome c"/>
    <property type="match status" value="1"/>
</dbReference>
<dbReference type="InterPro" id="IPR036909">
    <property type="entry name" value="Cyt_c-like_dom_sf"/>
</dbReference>
<dbReference type="GO" id="GO:0020037">
    <property type="term" value="F:heme binding"/>
    <property type="evidence" value="ECO:0007669"/>
    <property type="project" value="InterPro"/>
</dbReference>
<gene>
    <name evidence="6" type="ORF">SAMN05444682_10570</name>
</gene>
<dbReference type="GO" id="GO:0009055">
    <property type="term" value="F:electron transfer activity"/>
    <property type="evidence" value="ECO:0007669"/>
    <property type="project" value="InterPro"/>
</dbReference>
<dbReference type="InterPro" id="IPR011042">
    <property type="entry name" value="6-blade_b-propeller_TolB-like"/>
</dbReference>
<evidence type="ECO:0000256" key="3">
    <source>
        <dbReference type="ARBA" id="ARBA00023004"/>
    </source>
</evidence>